<dbReference type="Pfam" id="PF00644">
    <property type="entry name" value="PARP"/>
    <property type="match status" value="1"/>
</dbReference>
<dbReference type="Bgee" id="ENSMODG00000045565">
    <property type="expression patterns" value="Expressed in blood and 12 other cell types or tissues"/>
</dbReference>
<dbReference type="SUPFAM" id="SSF56399">
    <property type="entry name" value="ADP-ribosylation"/>
    <property type="match status" value="1"/>
</dbReference>
<dbReference type="STRING" id="13616.ENSMODP00000054633"/>
<reference evidence="11 12" key="1">
    <citation type="journal article" date="2007" name="Nature">
        <title>Genome of the marsupial Monodelphis domestica reveals innovation in non-coding sequences.</title>
        <authorList>
            <person name="Mikkelsen T.S."/>
            <person name="Wakefield M.J."/>
            <person name="Aken B."/>
            <person name="Amemiya C.T."/>
            <person name="Chang J.L."/>
            <person name="Duke S."/>
            <person name="Garber M."/>
            <person name="Gentles A.J."/>
            <person name="Goodstadt L."/>
            <person name="Heger A."/>
            <person name="Jurka J."/>
            <person name="Kamal M."/>
            <person name="Mauceli E."/>
            <person name="Searle S.M."/>
            <person name="Sharpe T."/>
            <person name="Baker M.L."/>
            <person name="Batzer M.A."/>
            <person name="Benos P.V."/>
            <person name="Belov K."/>
            <person name="Clamp M."/>
            <person name="Cook A."/>
            <person name="Cuff J."/>
            <person name="Das R."/>
            <person name="Davidow L."/>
            <person name="Deakin J.E."/>
            <person name="Fazzari M.J."/>
            <person name="Glass J.L."/>
            <person name="Grabherr M."/>
            <person name="Greally J.M."/>
            <person name="Gu W."/>
            <person name="Hore T.A."/>
            <person name="Huttley G.A."/>
            <person name="Kleber M."/>
            <person name="Jirtle R.L."/>
            <person name="Koina E."/>
            <person name="Lee J.T."/>
            <person name="Mahony S."/>
            <person name="Marra M.A."/>
            <person name="Miller R.D."/>
            <person name="Nicholls R.D."/>
            <person name="Oda M."/>
            <person name="Papenfuss A.T."/>
            <person name="Parra Z.E."/>
            <person name="Pollock D.D."/>
            <person name="Ray D.A."/>
            <person name="Schein J.E."/>
            <person name="Speed T.P."/>
            <person name="Thompson K."/>
            <person name="VandeBerg J.L."/>
            <person name="Wade C.M."/>
            <person name="Walker J.A."/>
            <person name="Waters P.D."/>
            <person name="Webber C."/>
            <person name="Weidman J.R."/>
            <person name="Xie X."/>
            <person name="Zody M.C."/>
            <person name="Baldwin J."/>
            <person name="Abdouelleil A."/>
            <person name="Abdulkadir J."/>
            <person name="Abebe A."/>
            <person name="Abera B."/>
            <person name="Abreu J."/>
            <person name="Acer S.C."/>
            <person name="Aftuck L."/>
            <person name="Alexander A."/>
            <person name="An P."/>
            <person name="Anderson E."/>
            <person name="Anderson S."/>
            <person name="Arachi H."/>
            <person name="Azer M."/>
            <person name="Bachantsang P."/>
            <person name="Barry A."/>
            <person name="Bayul T."/>
            <person name="Berlin A."/>
            <person name="Bessette D."/>
            <person name="Bloom T."/>
            <person name="Bloom T."/>
            <person name="Boguslavskiy L."/>
            <person name="Bonnet C."/>
            <person name="Boukhgalter B."/>
            <person name="Bourzgui I."/>
            <person name="Brown A."/>
            <person name="Cahill P."/>
            <person name="Channer S."/>
            <person name="Cheshatsang Y."/>
            <person name="Chuda L."/>
            <person name="Citroen M."/>
            <person name="Collymore A."/>
            <person name="Cooke P."/>
            <person name="Costello M."/>
            <person name="D'Aco K."/>
            <person name="Daza R."/>
            <person name="De Haan G."/>
            <person name="DeGray S."/>
            <person name="DeMaso C."/>
            <person name="Dhargay N."/>
            <person name="Dooley K."/>
            <person name="Dooley E."/>
            <person name="Doricent M."/>
            <person name="Dorje P."/>
            <person name="Dorjee K."/>
            <person name="Dupes A."/>
            <person name="Elong R."/>
            <person name="Falk J."/>
            <person name="Farina A."/>
            <person name="Faro S."/>
            <person name="Ferguson D."/>
            <person name="Fisher S."/>
            <person name="Foley C.D."/>
            <person name="Franke A."/>
            <person name="Friedrich D."/>
            <person name="Gadbois L."/>
            <person name="Gearin G."/>
            <person name="Gearin C.R."/>
            <person name="Giannoukos G."/>
            <person name="Goode T."/>
            <person name="Graham J."/>
            <person name="Grandbois E."/>
            <person name="Grewal S."/>
            <person name="Gyaltsen K."/>
            <person name="Hafez N."/>
            <person name="Hagos B."/>
            <person name="Hall J."/>
            <person name="Henson C."/>
            <person name="Hollinger A."/>
            <person name="Honan T."/>
            <person name="Huard M.D."/>
            <person name="Hughes L."/>
            <person name="Hurhula B."/>
            <person name="Husby M.E."/>
            <person name="Kamat A."/>
            <person name="Kanga B."/>
            <person name="Kashin S."/>
            <person name="Khazanovich D."/>
            <person name="Kisner P."/>
            <person name="Lance K."/>
            <person name="Lara M."/>
            <person name="Lee W."/>
            <person name="Lennon N."/>
            <person name="Letendre F."/>
            <person name="LeVine R."/>
            <person name="Lipovsky A."/>
            <person name="Liu X."/>
            <person name="Liu J."/>
            <person name="Liu S."/>
            <person name="Lokyitsang T."/>
            <person name="Lokyitsang Y."/>
            <person name="Lubonja R."/>
            <person name="Lui A."/>
            <person name="MacDonald P."/>
            <person name="Magnisalis V."/>
            <person name="Maru K."/>
            <person name="Matthews C."/>
            <person name="McCusker W."/>
            <person name="McDonough S."/>
            <person name="Mehta T."/>
            <person name="Meldrim J."/>
            <person name="Meneus L."/>
            <person name="Mihai O."/>
            <person name="Mihalev A."/>
            <person name="Mihova T."/>
            <person name="Mittelman R."/>
            <person name="Mlenga V."/>
            <person name="Montmayeur A."/>
            <person name="Mulrain L."/>
            <person name="Navidi A."/>
            <person name="Naylor J."/>
            <person name="Negash T."/>
            <person name="Nguyen T."/>
            <person name="Nguyen N."/>
            <person name="Nicol R."/>
            <person name="Norbu C."/>
            <person name="Norbu N."/>
            <person name="Novod N."/>
            <person name="O'Neill B."/>
            <person name="Osman S."/>
            <person name="Markiewicz E."/>
            <person name="Oyono O.L."/>
            <person name="Patti C."/>
            <person name="Phunkhang P."/>
            <person name="Pierre F."/>
            <person name="Priest M."/>
            <person name="Raghuraman S."/>
            <person name="Rege F."/>
            <person name="Reyes R."/>
            <person name="Rise C."/>
            <person name="Rogov P."/>
            <person name="Ross K."/>
            <person name="Ryan E."/>
            <person name="Settipalli S."/>
            <person name="Shea T."/>
            <person name="Sherpa N."/>
            <person name="Shi L."/>
            <person name="Shih D."/>
            <person name="Sparrow T."/>
            <person name="Spaulding J."/>
            <person name="Stalker J."/>
            <person name="Stange-Thomann N."/>
            <person name="Stavropoulos S."/>
            <person name="Stone C."/>
            <person name="Strader C."/>
            <person name="Tesfaye S."/>
            <person name="Thomson T."/>
            <person name="Thoulutsang Y."/>
            <person name="Thoulutsang D."/>
            <person name="Topham K."/>
            <person name="Topping I."/>
            <person name="Tsamla T."/>
            <person name="Vassiliev H."/>
            <person name="Vo A."/>
            <person name="Wangchuk T."/>
            <person name="Wangdi T."/>
            <person name="Weiand M."/>
            <person name="Wilkinson J."/>
            <person name="Wilson A."/>
            <person name="Yadav S."/>
            <person name="Young G."/>
            <person name="Yu Q."/>
            <person name="Zembek L."/>
            <person name="Zhong D."/>
            <person name="Zimmer A."/>
            <person name="Zwirko Z."/>
            <person name="Jaffe D.B."/>
            <person name="Alvarez P."/>
            <person name="Brockman W."/>
            <person name="Butler J."/>
            <person name="Chin C."/>
            <person name="Gnerre S."/>
            <person name="MacCallum I."/>
            <person name="Graves J.A."/>
            <person name="Ponting C.P."/>
            <person name="Breen M."/>
            <person name="Samollow P.B."/>
            <person name="Lander E.S."/>
            <person name="Lindblad-Toh K."/>
        </authorList>
    </citation>
    <scope>NUCLEOTIDE SEQUENCE [LARGE SCALE GENOMIC DNA]</scope>
</reference>
<evidence type="ECO:0000256" key="8">
    <source>
        <dbReference type="RuleBase" id="RU362114"/>
    </source>
</evidence>
<dbReference type="Pfam" id="PF22005">
    <property type="entry name" value="WWE_1"/>
    <property type="match status" value="1"/>
</dbReference>
<dbReference type="SUPFAM" id="SSF52949">
    <property type="entry name" value="Macro domain-like"/>
    <property type="match status" value="1"/>
</dbReference>
<comment type="similarity">
    <text evidence="7">Belongs to the ARTD/PARP family.</text>
</comment>
<dbReference type="GO" id="GO:0016779">
    <property type="term" value="F:nucleotidyltransferase activity"/>
    <property type="evidence" value="ECO:0007669"/>
    <property type="project" value="UniProtKB-KW"/>
</dbReference>
<keyword evidence="6" id="KW-0539">Nucleus</keyword>
<evidence type="ECO:0000259" key="9">
    <source>
        <dbReference type="PROSITE" id="PS50918"/>
    </source>
</evidence>
<dbReference type="InterPro" id="IPR004170">
    <property type="entry name" value="WWE_dom"/>
</dbReference>
<keyword evidence="2 8" id="KW-0328">Glycosyltransferase</keyword>
<dbReference type="OMA" id="CLVKMQV"/>
<keyword evidence="12" id="KW-1185">Reference proteome</keyword>
<dbReference type="EC" id="2.4.2.-" evidence="8"/>
<dbReference type="Gene3D" id="3.90.228.10">
    <property type="match status" value="1"/>
</dbReference>
<reference evidence="11" key="2">
    <citation type="submission" date="2025-08" db="UniProtKB">
        <authorList>
            <consortium name="Ensembl"/>
        </authorList>
    </citation>
    <scope>IDENTIFICATION</scope>
</reference>
<organism evidence="11 12">
    <name type="scientific">Monodelphis domestica</name>
    <name type="common">Gray short-tailed opossum</name>
    <dbReference type="NCBI Taxonomy" id="13616"/>
    <lineage>
        <taxon>Eukaryota</taxon>
        <taxon>Metazoa</taxon>
        <taxon>Chordata</taxon>
        <taxon>Craniata</taxon>
        <taxon>Vertebrata</taxon>
        <taxon>Euteleostomi</taxon>
        <taxon>Mammalia</taxon>
        <taxon>Metatheria</taxon>
        <taxon>Didelphimorphia</taxon>
        <taxon>Didelphidae</taxon>
        <taxon>Monodelphis</taxon>
    </lineage>
</organism>
<evidence type="ECO:0000256" key="3">
    <source>
        <dbReference type="ARBA" id="ARBA00022679"/>
    </source>
</evidence>
<dbReference type="PANTHER" id="PTHR14453">
    <property type="entry name" value="PARP/ZINC FINGER CCCH TYPE DOMAIN CONTAINING PROTEIN"/>
    <property type="match status" value="1"/>
</dbReference>
<feature type="domain" description="PARP catalytic" evidence="10">
    <location>
        <begin position="1173"/>
        <end position="1360"/>
    </location>
</feature>
<dbReference type="InterPro" id="IPR043472">
    <property type="entry name" value="Macro_dom-like"/>
</dbReference>
<accession>A0A5F8H433</accession>
<dbReference type="GO" id="GO:0005737">
    <property type="term" value="C:cytoplasm"/>
    <property type="evidence" value="ECO:0000318"/>
    <property type="project" value="GO_Central"/>
</dbReference>
<dbReference type="InterPro" id="IPR054596">
    <property type="entry name" value="PARP14_WWE"/>
</dbReference>
<dbReference type="GO" id="GO:0003714">
    <property type="term" value="F:transcription corepressor activity"/>
    <property type="evidence" value="ECO:0000318"/>
    <property type="project" value="GO_Central"/>
</dbReference>
<dbReference type="GO" id="GO:0005634">
    <property type="term" value="C:nucleus"/>
    <property type="evidence" value="ECO:0000318"/>
    <property type="project" value="GO_Central"/>
</dbReference>
<dbReference type="Ensembl" id="ENSMODT00000055215.1">
    <property type="protein sequence ID" value="ENSMODP00000054633.1"/>
    <property type="gene ID" value="ENSMODG00000045565.1"/>
</dbReference>
<feature type="domain" description="WWE" evidence="9">
    <location>
        <begin position="1088"/>
        <end position="1164"/>
    </location>
</feature>
<evidence type="ECO:0000313" key="11">
    <source>
        <dbReference type="Ensembl" id="ENSMODP00000054633.1"/>
    </source>
</evidence>
<dbReference type="InterPro" id="IPR012317">
    <property type="entry name" value="Poly(ADP-ribose)pol_cat_dom"/>
</dbReference>
<dbReference type="InterPro" id="IPR037197">
    <property type="entry name" value="WWE_dom_sf"/>
</dbReference>
<dbReference type="InterPro" id="IPR052056">
    <property type="entry name" value="Mono-ARTD/PARP"/>
</dbReference>
<evidence type="ECO:0000256" key="1">
    <source>
        <dbReference type="ARBA" id="ARBA00004123"/>
    </source>
</evidence>
<dbReference type="GeneTree" id="ENSGT00940000154311"/>
<name>A0A5F8H433_MONDO</name>
<keyword evidence="4" id="KW-0548">Nucleotidyltransferase</keyword>
<dbReference type="PANTHER" id="PTHR14453:SF107">
    <property type="entry name" value="POLY [ADP-RIBOSE] POLYMERASE"/>
    <property type="match status" value="1"/>
</dbReference>
<keyword evidence="3 8" id="KW-0808">Transferase</keyword>
<dbReference type="SUPFAM" id="SSF117839">
    <property type="entry name" value="WWE domain"/>
    <property type="match status" value="1"/>
</dbReference>
<dbReference type="GO" id="GO:0010629">
    <property type="term" value="P:negative regulation of gene expression"/>
    <property type="evidence" value="ECO:0000318"/>
    <property type="project" value="GO_Central"/>
</dbReference>
<dbReference type="Proteomes" id="UP000002280">
    <property type="component" value="Chromosome 1"/>
</dbReference>
<dbReference type="Gene3D" id="3.40.220.10">
    <property type="entry name" value="Leucine Aminopeptidase, subunit E, domain 1"/>
    <property type="match status" value="1"/>
</dbReference>
<reference evidence="11" key="3">
    <citation type="submission" date="2025-09" db="UniProtKB">
        <authorList>
            <consortium name="Ensembl"/>
        </authorList>
    </citation>
    <scope>IDENTIFICATION</scope>
</reference>
<comment type="subcellular location">
    <subcellularLocation>
        <location evidence="1">Nucleus</location>
    </subcellularLocation>
</comment>
<evidence type="ECO:0000256" key="2">
    <source>
        <dbReference type="ARBA" id="ARBA00022676"/>
    </source>
</evidence>
<dbReference type="PROSITE" id="PS50918">
    <property type="entry name" value="WWE"/>
    <property type="match status" value="1"/>
</dbReference>
<dbReference type="PROSITE" id="PS51059">
    <property type="entry name" value="PARP_CATALYTIC"/>
    <property type="match status" value="1"/>
</dbReference>
<sequence length="1360" mass="154957">MSGSLTCNGPHPKACYKKVSNDKDLWDPRFSWDRAKPSDPFLRISGRQPKGPSGDNKIWLIQDHLQRYPRTNETLYVTPEEFCLWMVLQETLDLSLWKVQVGWQLIENSAIISFFGPQKVASEAKTAISKLMIFLNSTVRMNLWPGLIQERRRMSGFFQLGDDLSLFLWKGEACTFRASVTISLSSSPMDRHSMGITAPKVRVLRQHIVNERGIPQVLLQVTLLSSWSGHSSRKRQASKAESQELIANAVTLALQAASQEKSASVVIHPSDLAALAKGITLGVKAFKSKQPPGSSLRNLTIAANDNDFVAECEAECCRWWPRGKDHHVLLPYVLSSWEAVKTKVVVGSLIDQKTDVVVLPWFLKPHNRNGVWETSAQVQAALKIILDAQALFHGNIITLPASSLPGLHCQILYIICLDIRLIQQHLEDKQVIQQVVWSCLNNFLGSFLESISFPMLDLKNPGNSNPLCIMLEEINNFLKEKPNTWMKLVQIVQPPRAATTQKMTENFKTPPEAIVGLCQKEDCAFIRYLNDFPAVFQEFEGHLRKIGCVLQTCVSSGVLKFIAEGGNIYPSNWEKAVEYAFQKNKKRYVVYYESNSDILNVLKNQQSLVKSFANIQEYEGPCFVGPTEEVKMFIQCVQEMAFNEKLVCVEHPILHLPRYTVVKKTINKLLLPHSPVTIALGEDPLGMITFQGPQQNVLEVERQFYSLLSGFKDWPVLLSPFQVQFIQSQGEEFFNENFFLAQDILAVLSTSDGVRILGLDCGELVQAEELLKNLVCERRIDIAEEVQWAASGLEWKALLIAPRSKNKVTFYSVKSQQNILTSVVIVGTKVEVAEAETNIREYLMTYSAAEDRVVFPRPELAEARENLLQIMNWGDLKVNVWIEANHSTLTLILRGPRRYVKEARGVVQTDLDSLVLRTIPIRHREVQQYLSRIGATVLLTFAKELQCLVKMQVPEETTNALLSDVSAYREESELASAHELLRVLRRYRKEHFTLGDTSIGLVQVLGREVNLNKFQEVFDDFINGYYSETFNSDKIVTLSEDCLQEVLDRAYYFPLNLQRHGKLLQIQGFQEDVRKAATAVQALIQEAQDTDRAEALKSVVQWQYDFGNTELSPFDKTTNLKLEEAYRKEEETAEIMLDSRRAQVSLKKRKGLVPDTGKIFNIKRNICIWEMSIPQHWEPMDDNTVKTVTLSPNLKEYQEVARKFMCSMVKNTINKIERIQNPYLWTSYIYKRNWMEKKNPPGVQNEKVLFHGTPPQNCLSITEHGLKSTCRKNGMYGQGIYFAKEAYMSSQYCGHQRYKLMFQVRVLTGEYSKGDVSITFPPEKPGGGRYDSLVDSVGMPKIFVTFFDDHSYPEYLITYK</sequence>
<evidence type="ECO:0000256" key="5">
    <source>
        <dbReference type="ARBA" id="ARBA00023027"/>
    </source>
</evidence>
<keyword evidence="5 8" id="KW-0520">NAD</keyword>
<dbReference type="Gene3D" id="3.30.720.50">
    <property type="match status" value="1"/>
</dbReference>
<evidence type="ECO:0000256" key="7">
    <source>
        <dbReference type="ARBA" id="ARBA00024347"/>
    </source>
</evidence>
<evidence type="ECO:0000259" key="10">
    <source>
        <dbReference type="PROSITE" id="PS51059"/>
    </source>
</evidence>
<protein>
    <recommendedName>
        <fullName evidence="8">Poly [ADP-ribose] polymerase</fullName>
        <shortName evidence="8">PARP</shortName>
        <ecNumber evidence="8">2.4.2.-</ecNumber>
    </recommendedName>
</protein>
<evidence type="ECO:0000256" key="4">
    <source>
        <dbReference type="ARBA" id="ARBA00022695"/>
    </source>
</evidence>
<proteinExistence type="inferred from homology"/>
<dbReference type="GO" id="GO:0003950">
    <property type="term" value="F:NAD+ poly-ADP-ribosyltransferase activity"/>
    <property type="evidence" value="ECO:0000318"/>
    <property type="project" value="GO_Central"/>
</dbReference>
<dbReference type="InParanoid" id="A0A5F8H433"/>
<evidence type="ECO:0000256" key="6">
    <source>
        <dbReference type="ARBA" id="ARBA00023242"/>
    </source>
</evidence>
<dbReference type="CDD" id="cd01439">
    <property type="entry name" value="TCCD_inducible_PARP_like"/>
    <property type="match status" value="1"/>
</dbReference>
<evidence type="ECO:0000313" key="12">
    <source>
        <dbReference type="Proteomes" id="UP000002280"/>
    </source>
</evidence>